<sequence length="427" mass="46358">MALELGSSRLGQAYKALRGACIGLIEDRAVLRSREAPSVSGAAAECAGAASASLSSDLPSQWSRDRSERAGAAAKLAQGLEAEQQAAAGRREQAPEWPFTGGADVAPRRLRSAYIAAVQKALDSLEVVEGVEQFVSVTERALSSLEPDTGALDPRLLLAWSDLGPALWMASPGPWDGLRLAMLLALLDTPGAVQQIPESILMDLDAGEDALGALLDTAWDTLLEVLSMGELVRRAEPVESWPMKLLDPPQRKPWLGLPPLPRTEWVHDVEAVRAPPMPERRSRPVPATAGYSDVFLRPLWLRYELLRPKSTLVTPTEPLARAAGRTPAEHVVHLDRLLSDLRVCPAPFLRQAVVRAAERVVAAGGEEHVDPETRWEWELRGVAPDVAAVFQAARAAGASLAARQRALDRFLALPKHVPLSERWSWKK</sequence>
<dbReference type="EMBL" id="JASFZW010000008">
    <property type="protein sequence ID" value="KAK2076772.1"/>
    <property type="molecule type" value="Genomic_DNA"/>
</dbReference>
<evidence type="ECO:0000313" key="3">
    <source>
        <dbReference type="Proteomes" id="UP001255856"/>
    </source>
</evidence>
<comment type="caution">
    <text evidence="2">The sequence shown here is derived from an EMBL/GenBank/DDBJ whole genome shotgun (WGS) entry which is preliminary data.</text>
</comment>
<organism evidence="2 3">
    <name type="scientific">Prototheca wickerhamii</name>
    <dbReference type="NCBI Taxonomy" id="3111"/>
    <lineage>
        <taxon>Eukaryota</taxon>
        <taxon>Viridiplantae</taxon>
        <taxon>Chlorophyta</taxon>
        <taxon>core chlorophytes</taxon>
        <taxon>Trebouxiophyceae</taxon>
        <taxon>Chlorellales</taxon>
        <taxon>Chlorellaceae</taxon>
        <taxon>Prototheca</taxon>
    </lineage>
</organism>
<keyword evidence="3" id="KW-1185">Reference proteome</keyword>
<reference evidence="2" key="1">
    <citation type="submission" date="2021-01" db="EMBL/GenBank/DDBJ databases">
        <authorList>
            <person name="Eckstrom K.M.E."/>
        </authorList>
    </citation>
    <scope>NUCLEOTIDE SEQUENCE</scope>
    <source>
        <strain evidence="2">UVCC 0001</strain>
    </source>
</reference>
<proteinExistence type="predicted"/>
<evidence type="ECO:0000313" key="2">
    <source>
        <dbReference type="EMBL" id="KAK2076772.1"/>
    </source>
</evidence>
<protein>
    <submittedName>
        <fullName evidence="2">Uncharacterized protein</fullName>
    </submittedName>
</protein>
<feature type="region of interest" description="Disordered" evidence="1">
    <location>
        <begin position="82"/>
        <end position="101"/>
    </location>
</feature>
<dbReference type="Proteomes" id="UP001255856">
    <property type="component" value="Unassembled WGS sequence"/>
</dbReference>
<name>A0AAD9MHG1_PROWI</name>
<accession>A0AAD9MHG1</accession>
<evidence type="ECO:0000256" key="1">
    <source>
        <dbReference type="SAM" id="MobiDB-lite"/>
    </source>
</evidence>
<gene>
    <name evidence="2" type="ORF">QBZ16_004998</name>
</gene>
<dbReference type="AlphaFoldDB" id="A0AAD9MHG1"/>